<dbReference type="GO" id="GO:0003723">
    <property type="term" value="F:RNA binding"/>
    <property type="evidence" value="ECO:0007669"/>
    <property type="project" value="UniProtKB-UniRule"/>
</dbReference>
<dbReference type="Pfam" id="PF22020">
    <property type="entry name" value="RlmL_1st"/>
    <property type="match status" value="1"/>
</dbReference>
<reference evidence="5 6" key="1">
    <citation type="submission" date="2024-01" db="EMBL/GenBank/DDBJ databases">
        <title>Genomic insights into the taxonomy and metabolism of the cyanobacterium Pannus brasiliensis CCIBt3594.</title>
        <authorList>
            <person name="Machado M."/>
            <person name="Botero N.B."/>
            <person name="Andreote A.P.D."/>
            <person name="Feitosa A.M.T."/>
            <person name="Popin R."/>
            <person name="Sivonen K."/>
            <person name="Fiore M.F."/>
        </authorList>
    </citation>
    <scope>NUCLEOTIDE SEQUENCE [LARGE SCALE GENOMIC DNA]</scope>
    <source>
        <strain evidence="5 6">CCIBt3594</strain>
    </source>
</reference>
<dbReference type="PANTHER" id="PTHR47313:SF1">
    <property type="entry name" value="RIBOSOMAL RNA LARGE SUBUNIT METHYLTRANSFERASE K_L"/>
    <property type="match status" value="1"/>
</dbReference>
<dbReference type="AlphaFoldDB" id="A0AAW9QN09"/>
<dbReference type="InterPro" id="IPR002052">
    <property type="entry name" value="DNA_methylase_N6_adenine_CS"/>
</dbReference>
<evidence type="ECO:0000313" key="6">
    <source>
        <dbReference type="Proteomes" id="UP001328733"/>
    </source>
</evidence>
<sequence length="375" mass="42189">MTRSYFATTARGLEEIAARELESLGAGDIRPVFTGVHFTGDTALLYRVNLWSRILFRVLVPVVEVACRDAEELHREIRRLDWEEYITPEQTFAVHCTGTNRHLNHTRYTALTVKNAIVDRQRDRDGERSFVDTESPDLLINVHIEGDRGLVSFDSSGGSLHRRGYHVAMGTAPLKESLAAAMLELSGWTDDLPLLDPFCGSGTIPIEAALKALHIAPGLARSEFGFQKWNDFQPDLWESLVKEAKESQKDSLNSIIHASDADETTLQQAIDNAYFSGVENFIRFQREEIDRLEPPGDRGIILCNPPYGKRLGDVSELGALYKTFGDVLKQRFKGWTAYILSGNKELTKQIGLRSSRRVPLFNGSIPCTLLKYELY</sequence>
<organism evidence="5 6">
    <name type="scientific">Pannus brasiliensis CCIBt3594</name>
    <dbReference type="NCBI Taxonomy" id="1427578"/>
    <lineage>
        <taxon>Bacteria</taxon>
        <taxon>Bacillati</taxon>
        <taxon>Cyanobacteriota</taxon>
        <taxon>Cyanophyceae</taxon>
        <taxon>Oscillatoriophycideae</taxon>
        <taxon>Chroococcales</taxon>
        <taxon>Microcystaceae</taxon>
        <taxon>Pannus</taxon>
    </lineage>
</organism>
<dbReference type="InterPro" id="IPR053943">
    <property type="entry name" value="RlmKL-like_Mtase_CS"/>
</dbReference>
<dbReference type="InterPro" id="IPR029063">
    <property type="entry name" value="SAM-dependent_MTases_sf"/>
</dbReference>
<gene>
    <name evidence="5" type="ORF">V0288_05435</name>
</gene>
<evidence type="ECO:0000256" key="2">
    <source>
        <dbReference type="ARBA" id="ARBA00022679"/>
    </source>
</evidence>
<keyword evidence="1" id="KW-0489">Methyltransferase</keyword>
<dbReference type="Pfam" id="PF01170">
    <property type="entry name" value="UPF0020"/>
    <property type="match status" value="1"/>
</dbReference>
<dbReference type="PANTHER" id="PTHR47313">
    <property type="entry name" value="RIBOSOMAL RNA LARGE SUBUNIT METHYLTRANSFERASE K/L"/>
    <property type="match status" value="1"/>
</dbReference>
<evidence type="ECO:0000256" key="1">
    <source>
        <dbReference type="ARBA" id="ARBA00022603"/>
    </source>
</evidence>
<dbReference type="Gene3D" id="3.40.50.150">
    <property type="entry name" value="Vaccinia Virus protein VP39"/>
    <property type="match status" value="1"/>
</dbReference>
<keyword evidence="6" id="KW-1185">Reference proteome</keyword>
<keyword evidence="2" id="KW-0808">Transferase</keyword>
<dbReference type="EMBL" id="JBAFSM010000008">
    <property type="protein sequence ID" value="MEG3436555.1"/>
    <property type="molecule type" value="Genomic_DNA"/>
</dbReference>
<dbReference type="PROSITE" id="PS01261">
    <property type="entry name" value="UPF0020"/>
    <property type="match status" value="1"/>
</dbReference>
<evidence type="ECO:0000313" key="5">
    <source>
        <dbReference type="EMBL" id="MEG3436555.1"/>
    </source>
</evidence>
<dbReference type="PROSITE" id="PS00092">
    <property type="entry name" value="N6_MTASE"/>
    <property type="match status" value="1"/>
</dbReference>
<dbReference type="InterPro" id="IPR054170">
    <property type="entry name" value="RlmL_1st"/>
</dbReference>
<dbReference type="RefSeq" id="WP_332864013.1">
    <property type="nucleotide sequence ID" value="NZ_JBAFSM010000008.1"/>
</dbReference>
<keyword evidence="3" id="KW-0694">RNA-binding</keyword>
<dbReference type="InterPro" id="IPR004114">
    <property type="entry name" value="THUMP_dom"/>
</dbReference>
<dbReference type="Gene3D" id="3.30.2130.30">
    <property type="match status" value="1"/>
</dbReference>
<evidence type="ECO:0000256" key="3">
    <source>
        <dbReference type="PROSITE-ProRule" id="PRU00529"/>
    </source>
</evidence>
<accession>A0AAW9QN09</accession>
<dbReference type="SUPFAM" id="SSF53335">
    <property type="entry name" value="S-adenosyl-L-methionine-dependent methyltransferases"/>
    <property type="match status" value="1"/>
</dbReference>
<dbReference type="GO" id="GO:0070043">
    <property type="term" value="F:rRNA (guanine-N7-)-methyltransferase activity"/>
    <property type="evidence" value="ECO:0007669"/>
    <property type="project" value="TreeGrafter"/>
</dbReference>
<comment type="caution">
    <text evidence="5">The sequence shown here is derived from an EMBL/GenBank/DDBJ whole genome shotgun (WGS) entry which is preliminary data.</text>
</comment>
<dbReference type="PROSITE" id="PS51165">
    <property type="entry name" value="THUMP"/>
    <property type="match status" value="1"/>
</dbReference>
<name>A0AAW9QN09_9CHRO</name>
<dbReference type="Pfam" id="PF02926">
    <property type="entry name" value="THUMP"/>
    <property type="match status" value="1"/>
</dbReference>
<dbReference type="SMART" id="SM00981">
    <property type="entry name" value="THUMP"/>
    <property type="match status" value="1"/>
</dbReference>
<dbReference type="GO" id="GO:0008990">
    <property type="term" value="F:rRNA (guanine-N2-)-methyltransferase activity"/>
    <property type="evidence" value="ECO:0007669"/>
    <property type="project" value="TreeGrafter"/>
</dbReference>
<protein>
    <submittedName>
        <fullName evidence="5">THUMP domain-containing protein</fullName>
    </submittedName>
</protein>
<dbReference type="InterPro" id="IPR000241">
    <property type="entry name" value="RlmKL-like_Mtase"/>
</dbReference>
<evidence type="ECO:0000259" key="4">
    <source>
        <dbReference type="PROSITE" id="PS51165"/>
    </source>
</evidence>
<proteinExistence type="predicted"/>
<dbReference type="Proteomes" id="UP001328733">
    <property type="component" value="Unassembled WGS sequence"/>
</dbReference>
<dbReference type="CDD" id="cd11715">
    <property type="entry name" value="THUMP_AdoMetMT"/>
    <property type="match status" value="1"/>
</dbReference>
<feature type="domain" description="THUMP" evidence="4">
    <location>
        <begin position="44"/>
        <end position="155"/>
    </location>
</feature>